<protein>
    <submittedName>
        <fullName evidence="2">Ribonuclease HI family protein</fullName>
    </submittedName>
</protein>
<evidence type="ECO:0000259" key="1">
    <source>
        <dbReference type="PROSITE" id="PS50879"/>
    </source>
</evidence>
<dbReference type="Pfam" id="PF13456">
    <property type="entry name" value="RVT_3"/>
    <property type="match status" value="1"/>
</dbReference>
<reference evidence="2 3" key="1">
    <citation type="submission" date="2019-01" db="EMBL/GenBank/DDBJ databases">
        <title>Insights into ecological role of a new deltaproteobacterial order Candidatus Sinidesulfobacterales (Sva0485) by metagenomics and metatranscriptomics.</title>
        <authorList>
            <person name="Tan S."/>
            <person name="Liu J."/>
            <person name="Fang Y."/>
            <person name="Hedlund B.P."/>
            <person name="Lian Z.H."/>
            <person name="Huang L.Y."/>
            <person name="Li J.T."/>
            <person name="Huang L.N."/>
            <person name="Li W.J."/>
            <person name="Jiang H.C."/>
            <person name="Dong H.L."/>
            <person name="Shu W.S."/>
        </authorList>
    </citation>
    <scope>NUCLEOTIDE SEQUENCE [LARGE SCALE GENOMIC DNA]</scope>
    <source>
        <strain evidence="2">AP3</strain>
    </source>
</reference>
<evidence type="ECO:0000313" key="2">
    <source>
        <dbReference type="EMBL" id="RZD13812.1"/>
    </source>
</evidence>
<feature type="domain" description="RNase H type-1" evidence="1">
    <location>
        <begin position="1"/>
        <end position="135"/>
    </location>
</feature>
<accession>A0A519B937</accession>
<sequence>MVINVYIDGASRNNPGNAGAGILIGDGTGVAIAELKEYLGITTNNEAEYKALIIALNYLSKMTVSGDIFKIAFFSDSQLLVKQMNGEYSVKSPNILPLYLEAKKILKNRRLDCSFTYISREFNKQADRLANLAIDEALALRSC</sequence>
<comment type="caution">
    <text evidence="2">The sequence shown here is derived from an EMBL/GenBank/DDBJ whole genome shotgun (WGS) entry which is preliminary data.</text>
</comment>
<gene>
    <name evidence="2" type="ORF">EVJ47_09050</name>
</gene>
<dbReference type="GO" id="GO:0003676">
    <property type="term" value="F:nucleic acid binding"/>
    <property type="evidence" value="ECO:0007669"/>
    <property type="project" value="InterPro"/>
</dbReference>
<dbReference type="SUPFAM" id="SSF53098">
    <property type="entry name" value="Ribonuclease H-like"/>
    <property type="match status" value="1"/>
</dbReference>
<dbReference type="PANTHER" id="PTHR46387:SF2">
    <property type="entry name" value="RIBONUCLEASE HI"/>
    <property type="match status" value="1"/>
</dbReference>
<dbReference type="Gene3D" id="3.30.420.10">
    <property type="entry name" value="Ribonuclease H-like superfamily/Ribonuclease H"/>
    <property type="match status" value="1"/>
</dbReference>
<dbReference type="GO" id="GO:0004523">
    <property type="term" value="F:RNA-DNA hybrid ribonuclease activity"/>
    <property type="evidence" value="ECO:0007669"/>
    <property type="project" value="InterPro"/>
</dbReference>
<dbReference type="Proteomes" id="UP000320813">
    <property type="component" value="Unassembled WGS sequence"/>
</dbReference>
<dbReference type="AlphaFoldDB" id="A0A519B937"/>
<dbReference type="PANTHER" id="PTHR46387">
    <property type="entry name" value="POLYNUCLEOTIDYL TRANSFERASE, RIBONUCLEASE H-LIKE SUPERFAMILY PROTEIN"/>
    <property type="match status" value="1"/>
</dbReference>
<evidence type="ECO:0000313" key="3">
    <source>
        <dbReference type="Proteomes" id="UP000320813"/>
    </source>
</evidence>
<dbReference type="InterPro" id="IPR012337">
    <property type="entry name" value="RNaseH-like_sf"/>
</dbReference>
<dbReference type="InterPro" id="IPR036397">
    <property type="entry name" value="RNaseH_sf"/>
</dbReference>
<dbReference type="CDD" id="cd09279">
    <property type="entry name" value="RNase_HI_like"/>
    <property type="match status" value="1"/>
</dbReference>
<dbReference type="PROSITE" id="PS50879">
    <property type="entry name" value="RNASE_H_1"/>
    <property type="match status" value="1"/>
</dbReference>
<proteinExistence type="predicted"/>
<organism evidence="2 3">
    <name type="scientific">Candidatus Acidulodesulfobacterium ferriphilum</name>
    <dbReference type="NCBI Taxonomy" id="2597223"/>
    <lineage>
        <taxon>Bacteria</taxon>
        <taxon>Deltaproteobacteria</taxon>
        <taxon>Candidatus Acidulodesulfobacterales</taxon>
        <taxon>Candidatus Acidulodesulfobacterium</taxon>
    </lineage>
</organism>
<name>A0A519B937_9DELT</name>
<dbReference type="EMBL" id="SGBD01000007">
    <property type="protein sequence ID" value="RZD13812.1"/>
    <property type="molecule type" value="Genomic_DNA"/>
</dbReference>
<dbReference type="InterPro" id="IPR002156">
    <property type="entry name" value="RNaseH_domain"/>
</dbReference>